<sequence length="293" mass="33550">MDVASFTPCDLNNYCIFQGVNYQFDCDGYTRQCSEDARYSQLDGTFICNFHLGKYFRILKSKFEIPSGGVDNRSFKMLVGQSLVPYAEKSTDPGKRLLIPMSVDDVRLAVSSRSLMERFVFYTIYEDEDKLKSICDEITNQEEIYSTSDTWESVNFNINSIINMATPNRLFCPPKAKMLYSYTSDESFKKLPKFLQNLVQCLVKPVKLEIGTFSLVLATANTCSFTDNGLAVPELHNPNQPIRADRRTRKPLFEIRTVQEFDGRAVAEQRVLDMYDEVILSRPLLNGTHTYKA</sequence>
<evidence type="ECO:0000313" key="1">
    <source>
        <dbReference type="EMBL" id="ANY57477.1"/>
    </source>
</evidence>
<accession>A0A1B2CS56</accession>
<gene>
    <name evidence="1" type="primary">vp39</name>
    <name evidence="1" type="ORF">PhopGVgp088</name>
</gene>
<dbReference type="GO" id="GO:0005198">
    <property type="term" value="F:structural molecule activity"/>
    <property type="evidence" value="ECO:0007669"/>
    <property type="project" value="InterPro"/>
</dbReference>
<dbReference type="Pfam" id="PF04501">
    <property type="entry name" value="Baculo_VP39"/>
    <property type="match status" value="1"/>
</dbReference>
<protein>
    <submittedName>
        <fullName evidence="1">Capsid protein VP39</fullName>
    </submittedName>
</protein>
<proteinExistence type="predicted"/>
<dbReference type="EMBL" id="KU666536">
    <property type="protein sequence ID" value="ANY57477.1"/>
    <property type="molecule type" value="Genomic_DNA"/>
</dbReference>
<organism evidence="1">
    <name type="scientific">Phthorimaea operculella granulovirus</name>
    <dbReference type="NCBI Taxonomy" id="192584"/>
    <lineage>
        <taxon>Viruses</taxon>
        <taxon>Viruses incertae sedis</taxon>
        <taxon>Naldaviricetes</taxon>
        <taxon>Lefavirales</taxon>
        <taxon>Baculoviridae</taxon>
        <taxon>Betabaculovirus</taxon>
        <taxon>Betabaculovirus phoperculellae</taxon>
    </lineage>
</organism>
<dbReference type="InterPro" id="IPR007589">
    <property type="entry name" value="Baculo_VP39"/>
</dbReference>
<dbReference type="GO" id="GO:0019028">
    <property type="term" value="C:viral capsid"/>
    <property type="evidence" value="ECO:0007669"/>
    <property type="project" value="InterPro"/>
</dbReference>
<reference evidence="1" key="1">
    <citation type="journal article" date="2016" name="Arch. Virol.">
        <title>The comparative analysis of complete genome sequences from two South African betabaculoviruses: Phthorimaea operculella granulovirus and Plutella xylostella granulovirus.</title>
        <authorList>
            <person name="Jukes M.D."/>
            <person name="Motsoeneng B.M."/>
            <person name="Knox C.M."/>
            <person name="Hill M.P."/>
            <person name="Moore S.D."/>
        </authorList>
    </citation>
    <scope>NUCLEOTIDE SEQUENCE</scope>
    <source>
        <strain evidence="1">SA</strain>
    </source>
</reference>
<name>A0A1B2CS56_9BBAC</name>